<dbReference type="PROSITE" id="PS50076">
    <property type="entry name" value="DNAJ_2"/>
    <property type="match status" value="1"/>
</dbReference>
<dbReference type="CDD" id="cd06257">
    <property type="entry name" value="DnaJ"/>
    <property type="match status" value="1"/>
</dbReference>
<feature type="domain" description="J" evidence="1">
    <location>
        <begin position="6"/>
        <end position="70"/>
    </location>
</feature>
<dbReference type="PANTHER" id="PTHR45006:SF2">
    <property type="entry name" value="PROTEIN CAJ1"/>
    <property type="match status" value="1"/>
</dbReference>
<dbReference type="eggNOG" id="ENOG502SWYJ">
    <property type="taxonomic scope" value="Eukaryota"/>
</dbReference>
<sequence length="136" mass="15918">MATVSNYYEILEVSIDATFEEIKKSFQKKIRQEHPDKSSDENSQKIASKLIEAYKVLSDDNLRSEYNKQYEQQHQKANRGQCFDQINLEKQSNLIDYECEQCGEINTIQIDSRNKDEDFVIVECIGCNLKLQINLK</sequence>
<dbReference type="SMART" id="SM00271">
    <property type="entry name" value="DnaJ"/>
    <property type="match status" value="1"/>
</dbReference>
<evidence type="ECO:0000313" key="2">
    <source>
        <dbReference type="EMBL" id="EAR96725.2"/>
    </source>
</evidence>
<dbReference type="SUPFAM" id="SSF46565">
    <property type="entry name" value="Chaperone J-domain"/>
    <property type="match status" value="1"/>
</dbReference>
<dbReference type="InterPro" id="IPR036869">
    <property type="entry name" value="J_dom_sf"/>
</dbReference>
<dbReference type="InterPro" id="IPR001623">
    <property type="entry name" value="DnaJ_domain"/>
</dbReference>
<dbReference type="RefSeq" id="XP_001016970.2">
    <property type="nucleotide sequence ID" value="XM_001016970.2"/>
</dbReference>
<evidence type="ECO:0000313" key="3">
    <source>
        <dbReference type="Proteomes" id="UP000009168"/>
    </source>
</evidence>
<evidence type="ECO:0000259" key="1">
    <source>
        <dbReference type="PROSITE" id="PS50076"/>
    </source>
</evidence>
<reference evidence="3" key="1">
    <citation type="journal article" date="2006" name="PLoS Biol.">
        <title>Macronuclear genome sequence of the ciliate Tetrahymena thermophila, a model eukaryote.</title>
        <authorList>
            <person name="Eisen J.A."/>
            <person name="Coyne R.S."/>
            <person name="Wu M."/>
            <person name="Wu D."/>
            <person name="Thiagarajan M."/>
            <person name="Wortman J.R."/>
            <person name="Badger J.H."/>
            <person name="Ren Q."/>
            <person name="Amedeo P."/>
            <person name="Jones K.M."/>
            <person name="Tallon L.J."/>
            <person name="Delcher A.L."/>
            <person name="Salzberg S.L."/>
            <person name="Silva J.C."/>
            <person name="Haas B.J."/>
            <person name="Majoros W.H."/>
            <person name="Farzad M."/>
            <person name="Carlton J.M."/>
            <person name="Smith R.K. Jr."/>
            <person name="Garg J."/>
            <person name="Pearlman R.E."/>
            <person name="Karrer K.M."/>
            <person name="Sun L."/>
            <person name="Manning G."/>
            <person name="Elde N.C."/>
            <person name="Turkewitz A.P."/>
            <person name="Asai D.J."/>
            <person name="Wilkes D.E."/>
            <person name="Wang Y."/>
            <person name="Cai H."/>
            <person name="Collins K."/>
            <person name="Stewart B.A."/>
            <person name="Lee S.R."/>
            <person name="Wilamowska K."/>
            <person name="Weinberg Z."/>
            <person name="Ruzzo W.L."/>
            <person name="Wloga D."/>
            <person name="Gaertig J."/>
            <person name="Frankel J."/>
            <person name="Tsao C.-C."/>
            <person name="Gorovsky M.A."/>
            <person name="Keeling P.J."/>
            <person name="Waller R.F."/>
            <person name="Patron N.J."/>
            <person name="Cherry J.M."/>
            <person name="Stover N.A."/>
            <person name="Krieger C.J."/>
            <person name="del Toro C."/>
            <person name="Ryder H.F."/>
            <person name="Williamson S.C."/>
            <person name="Barbeau R.A."/>
            <person name="Hamilton E.P."/>
            <person name="Orias E."/>
        </authorList>
    </citation>
    <scope>NUCLEOTIDE SEQUENCE [LARGE SCALE GENOMIC DNA]</scope>
    <source>
        <strain evidence="3">SB210</strain>
    </source>
</reference>
<dbReference type="Proteomes" id="UP000009168">
    <property type="component" value="Unassembled WGS sequence"/>
</dbReference>
<dbReference type="GO" id="GO:0016558">
    <property type="term" value="P:protein import into peroxisome matrix"/>
    <property type="evidence" value="ECO:0007669"/>
    <property type="project" value="TreeGrafter"/>
</dbReference>
<name>Q23JL8_TETTS</name>
<dbReference type="OrthoDB" id="66964at2759"/>
<accession>Q23JL8</accession>
<protein>
    <submittedName>
        <fullName evidence="2">Chaperone DnaJ</fullName>
    </submittedName>
</protein>
<dbReference type="PANTHER" id="PTHR45006">
    <property type="entry name" value="DNAJ-LIKE PROTEIN 1"/>
    <property type="match status" value="1"/>
</dbReference>
<dbReference type="GO" id="GO:0005829">
    <property type="term" value="C:cytosol"/>
    <property type="evidence" value="ECO:0007669"/>
    <property type="project" value="TreeGrafter"/>
</dbReference>
<dbReference type="InParanoid" id="Q23JL8"/>
<proteinExistence type="predicted"/>
<dbReference type="AlphaFoldDB" id="Q23JL8"/>
<dbReference type="KEGG" id="tet:TTHERM_00758870"/>
<dbReference type="InterPro" id="IPR052814">
    <property type="entry name" value="Peroxisomal_DnaJ"/>
</dbReference>
<dbReference type="Pfam" id="PF00226">
    <property type="entry name" value="DnaJ"/>
    <property type="match status" value="1"/>
</dbReference>
<organism evidence="2 3">
    <name type="scientific">Tetrahymena thermophila (strain SB210)</name>
    <dbReference type="NCBI Taxonomy" id="312017"/>
    <lineage>
        <taxon>Eukaryota</taxon>
        <taxon>Sar</taxon>
        <taxon>Alveolata</taxon>
        <taxon>Ciliophora</taxon>
        <taxon>Intramacronucleata</taxon>
        <taxon>Oligohymenophorea</taxon>
        <taxon>Hymenostomatida</taxon>
        <taxon>Tetrahymenina</taxon>
        <taxon>Tetrahymenidae</taxon>
        <taxon>Tetrahymena</taxon>
    </lineage>
</organism>
<dbReference type="GeneID" id="7827456"/>
<gene>
    <name evidence="2" type="ORF">TTHERM_00758870</name>
</gene>
<dbReference type="HOGENOM" id="CLU_1790811_0_0_1"/>
<dbReference type="EMBL" id="GG662685">
    <property type="protein sequence ID" value="EAR96725.2"/>
    <property type="molecule type" value="Genomic_DNA"/>
</dbReference>
<keyword evidence="3" id="KW-1185">Reference proteome</keyword>
<dbReference type="PRINTS" id="PR00625">
    <property type="entry name" value="JDOMAIN"/>
</dbReference>
<dbReference type="Gene3D" id="1.10.287.110">
    <property type="entry name" value="DnaJ domain"/>
    <property type="match status" value="1"/>
</dbReference>